<evidence type="ECO:0000313" key="1">
    <source>
        <dbReference type="EMBL" id="MBA0813647.1"/>
    </source>
</evidence>
<protein>
    <submittedName>
        <fullName evidence="1">Uncharacterized protein</fullName>
    </submittedName>
</protein>
<dbReference type="AlphaFoldDB" id="A0A7J9HUW2"/>
<sequence>FPYRSFVLTNELLQSQAYIWNPFFFQLPNHNKPMTITKLGAALSMLNPAKAHSLCTFSSLWLLCTIEARQ</sequence>
<name>A0A7J9HUW2_9ROSI</name>
<evidence type="ECO:0000313" key="2">
    <source>
        <dbReference type="Proteomes" id="UP000593560"/>
    </source>
</evidence>
<accession>A0A7J9HUW2</accession>
<reference evidence="1 2" key="1">
    <citation type="journal article" date="2019" name="Genome Biol. Evol.">
        <title>Insights into the evolution of the New World diploid cottons (Gossypium, subgenus Houzingenia) based on genome sequencing.</title>
        <authorList>
            <person name="Grover C.E."/>
            <person name="Arick M.A. 2nd"/>
            <person name="Thrash A."/>
            <person name="Conover J.L."/>
            <person name="Sanders W.S."/>
            <person name="Peterson D.G."/>
            <person name="Frelichowski J.E."/>
            <person name="Scheffler J.A."/>
            <person name="Scheffler B.E."/>
            <person name="Wendel J.F."/>
        </authorList>
    </citation>
    <scope>NUCLEOTIDE SEQUENCE [LARGE SCALE GENOMIC DNA]</scope>
    <source>
        <strain evidence="1">0</strain>
        <tissue evidence="1">Leaf</tissue>
    </source>
</reference>
<feature type="non-terminal residue" evidence="1">
    <location>
        <position position="1"/>
    </location>
</feature>
<dbReference type="EMBL" id="JABFAD010000011">
    <property type="protein sequence ID" value="MBA0813647.1"/>
    <property type="molecule type" value="Genomic_DNA"/>
</dbReference>
<comment type="caution">
    <text evidence="1">The sequence shown here is derived from an EMBL/GenBank/DDBJ whole genome shotgun (WGS) entry which is preliminary data.</text>
</comment>
<dbReference type="Proteomes" id="UP000593560">
    <property type="component" value="Unassembled WGS sequence"/>
</dbReference>
<gene>
    <name evidence="1" type="ORF">Gohar_027478</name>
</gene>
<proteinExistence type="predicted"/>
<keyword evidence="2" id="KW-1185">Reference proteome</keyword>
<organism evidence="1 2">
    <name type="scientific">Gossypium harknessii</name>
    <dbReference type="NCBI Taxonomy" id="34285"/>
    <lineage>
        <taxon>Eukaryota</taxon>
        <taxon>Viridiplantae</taxon>
        <taxon>Streptophyta</taxon>
        <taxon>Embryophyta</taxon>
        <taxon>Tracheophyta</taxon>
        <taxon>Spermatophyta</taxon>
        <taxon>Magnoliopsida</taxon>
        <taxon>eudicotyledons</taxon>
        <taxon>Gunneridae</taxon>
        <taxon>Pentapetalae</taxon>
        <taxon>rosids</taxon>
        <taxon>malvids</taxon>
        <taxon>Malvales</taxon>
        <taxon>Malvaceae</taxon>
        <taxon>Malvoideae</taxon>
        <taxon>Gossypium</taxon>
    </lineage>
</organism>